<evidence type="ECO:0000313" key="3">
    <source>
        <dbReference type="Proteomes" id="UP000634579"/>
    </source>
</evidence>
<dbReference type="RefSeq" id="WP_194674411.1">
    <property type="nucleotide sequence ID" value="NZ_JADKRP010000001.1"/>
</dbReference>
<feature type="transmembrane region" description="Helical" evidence="1">
    <location>
        <begin position="172"/>
        <end position="194"/>
    </location>
</feature>
<dbReference type="AlphaFoldDB" id="A0A8I0SIB2"/>
<keyword evidence="1" id="KW-0472">Membrane</keyword>
<feature type="transmembrane region" description="Helical" evidence="1">
    <location>
        <begin position="16"/>
        <end position="35"/>
    </location>
</feature>
<sequence>MTEEQQSAPQGKAVRWAPLLVAGVAALLSWARLPWADRRVVWAEDGGRFLAARAADGFWATLFAPYDGYLHLWARILTGIVSEVLPLPWFAVGMAAGSCLLVGLVAAVVFSCSASVVGWLPARLALALATALVPTAPIEVLGNAANIHWYLLWASFWMVLHVPRTWRSSILLGLLGLSFALTEILTAVLAPLVLHRFRDARAWPVRAGYAVGLIAQVATTFAHRRPTGASGSWVSDAQGYVATVVPGIFLAQDSTLGALLARTGWWIGLVLVVPFAASLVYVLLRARPVVRVAAIWLTVTSVIVWAASYRINMGGPQFDYASYGPEDWRSLYILRYTVVPSLCLIALPVLAAATLRERLVRIPRTGAVEDPAATPPFALSGRPAQAGAAVILAVLACLLLVNVTPESTRRTGQPTWSTELAAARDACRAGEPIEVVNVPIAPVQWGWSSTLPCSFVLRG</sequence>
<proteinExistence type="predicted"/>
<accession>A0A8I0SIB2</accession>
<feature type="transmembrane region" description="Helical" evidence="1">
    <location>
        <begin position="264"/>
        <end position="284"/>
    </location>
</feature>
<keyword evidence="1" id="KW-0812">Transmembrane</keyword>
<organism evidence="2 3">
    <name type="scientific">Clavibacter phaseoli</name>
    <dbReference type="NCBI Taxonomy" id="1734031"/>
    <lineage>
        <taxon>Bacteria</taxon>
        <taxon>Bacillati</taxon>
        <taxon>Actinomycetota</taxon>
        <taxon>Actinomycetes</taxon>
        <taxon>Micrococcales</taxon>
        <taxon>Microbacteriaceae</taxon>
        <taxon>Clavibacter</taxon>
    </lineage>
</organism>
<evidence type="ECO:0000313" key="2">
    <source>
        <dbReference type="EMBL" id="MBF4630314.1"/>
    </source>
</evidence>
<protein>
    <submittedName>
        <fullName evidence="2">Uncharacterized protein</fullName>
    </submittedName>
</protein>
<feature type="transmembrane region" description="Helical" evidence="1">
    <location>
        <begin position="140"/>
        <end position="160"/>
    </location>
</feature>
<comment type="caution">
    <text evidence="2">The sequence shown here is derived from an EMBL/GenBank/DDBJ whole genome shotgun (WGS) entry which is preliminary data.</text>
</comment>
<feature type="transmembrane region" description="Helical" evidence="1">
    <location>
        <begin position="291"/>
        <end position="311"/>
    </location>
</feature>
<reference evidence="2 3" key="1">
    <citation type="submission" date="2020-10" db="EMBL/GenBank/DDBJ databases">
        <title>Draft genome sequences of plant-associated actinobacteria.</title>
        <authorList>
            <person name="Tarlachkov S.V."/>
            <person name="Starodumova I.P."/>
            <person name="Dorofeeva L.V."/>
            <person name="Prisyazhnaya N.V."/>
            <person name="Roubtsova T.V."/>
            <person name="Chizhov V.N."/>
            <person name="Nadler S.A."/>
            <person name="Subbotin S.A."/>
            <person name="Evtushenko L.I."/>
        </authorList>
    </citation>
    <scope>NUCLEOTIDE SEQUENCE [LARGE SCALE GENOMIC DNA]</scope>
    <source>
        <strain evidence="2 3">VKM Ac-2886</strain>
    </source>
</reference>
<keyword evidence="1" id="KW-1133">Transmembrane helix</keyword>
<name>A0A8I0SIB2_9MICO</name>
<dbReference type="EMBL" id="JADKRP010000001">
    <property type="protein sequence ID" value="MBF4630314.1"/>
    <property type="molecule type" value="Genomic_DNA"/>
</dbReference>
<feature type="transmembrane region" description="Helical" evidence="1">
    <location>
        <begin position="72"/>
        <end position="92"/>
    </location>
</feature>
<feature type="transmembrane region" description="Helical" evidence="1">
    <location>
        <begin position="331"/>
        <end position="355"/>
    </location>
</feature>
<dbReference type="Proteomes" id="UP000634579">
    <property type="component" value="Unassembled WGS sequence"/>
</dbReference>
<feature type="transmembrane region" description="Helical" evidence="1">
    <location>
        <begin position="99"/>
        <end position="120"/>
    </location>
</feature>
<evidence type="ECO:0000256" key="1">
    <source>
        <dbReference type="SAM" id="Phobius"/>
    </source>
</evidence>
<gene>
    <name evidence="2" type="ORF">ITJ42_03700</name>
</gene>
<keyword evidence="3" id="KW-1185">Reference proteome</keyword>